<evidence type="ECO:0000256" key="1">
    <source>
        <dbReference type="SAM" id="SignalP"/>
    </source>
</evidence>
<organism evidence="2 5">
    <name type="scientific">Candidatus Segetimicrobium genomatis</name>
    <dbReference type="NCBI Taxonomy" id="2569760"/>
    <lineage>
        <taxon>Bacteria</taxon>
        <taxon>Bacillati</taxon>
        <taxon>Candidatus Sysuimicrobiota</taxon>
        <taxon>Candidatus Sysuimicrobiia</taxon>
        <taxon>Candidatus Sysuimicrobiales</taxon>
        <taxon>Candidatus Segetimicrobiaceae</taxon>
        <taxon>Candidatus Segetimicrobium</taxon>
    </lineage>
</organism>
<dbReference type="EMBL" id="VBAI01000139">
    <property type="protein sequence ID" value="TMJ09940.1"/>
    <property type="molecule type" value="Genomic_DNA"/>
</dbReference>
<reference evidence="4 5" key="1">
    <citation type="journal article" date="2019" name="Nat. Microbiol.">
        <title>Mediterranean grassland soil C-N compound turnover is dependent on rainfall and depth, and is mediated by genomically divergent microorganisms.</title>
        <authorList>
            <person name="Diamond S."/>
            <person name="Andeer P.F."/>
            <person name="Li Z."/>
            <person name="Crits-Christoph A."/>
            <person name="Burstein D."/>
            <person name="Anantharaman K."/>
            <person name="Lane K.R."/>
            <person name="Thomas B.C."/>
            <person name="Pan C."/>
            <person name="Northen T.R."/>
            <person name="Banfield J.F."/>
        </authorList>
    </citation>
    <scope>NUCLEOTIDE SEQUENCE [LARGE SCALE GENOMIC DNA]</scope>
    <source>
        <strain evidence="3">NP_1</strain>
        <strain evidence="2">NP_2</strain>
    </source>
</reference>
<comment type="caution">
    <text evidence="2">The sequence shown here is derived from an EMBL/GenBank/DDBJ whole genome shotgun (WGS) entry which is preliminary data.</text>
</comment>
<evidence type="ECO:0000313" key="2">
    <source>
        <dbReference type="EMBL" id="TMJ09907.1"/>
    </source>
</evidence>
<sequence length="223" mass="23484">MRAIAVSLVSLAALGATLTPQVSAAVPEPVVALTDVSHALDGDTLVITGWVTNRGAGPVPGLVIDARGFSPSGDLIAFGSDGIPWAVPPGRAEHFSVLVPVLETLIRDYTVAVSVPRIPARPLAGVRRSVDVALYRALVLSRVRIFGDVDIGQLTLRSDVRGLPVAQLTVEATVILQQPKINLLQTLTVTLPADASEVFEIGGKRAALVSLRIVDVLLRTAWE</sequence>
<keyword evidence="1" id="KW-0732">Signal</keyword>
<proteinExistence type="predicted"/>
<feature type="chain" id="PRO_5036134909" evidence="1">
    <location>
        <begin position="25"/>
        <end position="223"/>
    </location>
</feature>
<gene>
    <name evidence="3" type="ORF">E6G98_08360</name>
    <name evidence="2" type="ORF">E6G99_01930</name>
</gene>
<dbReference type="Proteomes" id="UP000318661">
    <property type="component" value="Unassembled WGS sequence"/>
</dbReference>
<protein>
    <submittedName>
        <fullName evidence="2">Uncharacterized protein</fullName>
    </submittedName>
</protein>
<dbReference type="Proteomes" id="UP000315217">
    <property type="component" value="Unassembled WGS sequence"/>
</dbReference>
<evidence type="ECO:0000313" key="3">
    <source>
        <dbReference type="EMBL" id="TMJ09940.1"/>
    </source>
</evidence>
<accession>A0A537LQH7</accession>
<dbReference type="EMBL" id="VBAJ01000032">
    <property type="protein sequence ID" value="TMJ09907.1"/>
    <property type="molecule type" value="Genomic_DNA"/>
</dbReference>
<dbReference type="AlphaFoldDB" id="A0A537LQH7"/>
<evidence type="ECO:0000313" key="4">
    <source>
        <dbReference type="Proteomes" id="UP000315217"/>
    </source>
</evidence>
<feature type="signal peptide" evidence="1">
    <location>
        <begin position="1"/>
        <end position="24"/>
    </location>
</feature>
<name>A0A537LQH7_9BACT</name>
<evidence type="ECO:0000313" key="5">
    <source>
        <dbReference type="Proteomes" id="UP000318661"/>
    </source>
</evidence>